<evidence type="ECO:0000313" key="2">
    <source>
        <dbReference type="Proteomes" id="UP000289821"/>
    </source>
</evidence>
<dbReference type="EMBL" id="QOVI01000003">
    <property type="protein sequence ID" value="RXG15752.1"/>
    <property type="molecule type" value="Genomic_DNA"/>
</dbReference>
<name>A0A4Q0NWJ0_9FLAO</name>
<evidence type="ECO:0000313" key="1">
    <source>
        <dbReference type="EMBL" id="RXG15752.1"/>
    </source>
</evidence>
<dbReference type="AlphaFoldDB" id="A0A4Q0NWJ0"/>
<gene>
    <name evidence="1" type="ORF">DSM04_103642</name>
</gene>
<protein>
    <submittedName>
        <fullName evidence="1">Uncharacterized protein</fullName>
    </submittedName>
</protein>
<sequence length="42" mass="5150">MDNWQIIAQIYAKNDFNLKEPTLRSPIFDYVQKLEPKHKWDD</sequence>
<reference evidence="1 2" key="1">
    <citation type="submission" date="2018-07" db="EMBL/GenBank/DDBJ databases">
        <title>Leeuwenhoekiella genomics.</title>
        <authorList>
            <person name="Tahon G."/>
            <person name="Willems A."/>
        </authorList>
    </citation>
    <scope>NUCLEOTIDE SEQUENCE [LARGE SCALE GENOMIC DNA]</scope>
    <source>
        <strain evidence="1 2">R-50232</strain>
    </source>
</reference>
<accession>A0A4Q0NWJ0</accession>
<organism evidence="1 2">
    <name type="scientific">Leeuwenhoekiella aestuarii</name>
    <dbReference type="NCBI Taxonomy" id="2249426"/>
    <lineage>
        <taxon>Bacteria</taxon>
        <taxon>Pseudomonadati</taxon>
        <taxon>Bacteroidota</taxon>
        <taxon>Flavobacteriia</taxon>
        <taxon>Flavobacteriales</taxon>
        <taxon>Flavobacteriaceae</taxon>
        <taxon>Leeuwenhoekiella</taxon>
    </lineage>
</organism>
<dbReference type="Proteomes" id="UP000289821">
    <property type="component" value="Unassembled WGS sequence"/>
</dbReference>
<dbReference type="RefSeq" id="WP_262707943.1">
    <property type="nucleotide sequence ID" value="NZ_QOVI01000003.1"/>
</dbReference>
<comment type="caution">
    <text evidence="1">The sequence shown here is derived from an EMBL/GenBank/DDBJ whole genome shotgun (WGS) entry which is preliminary data.</text>
</comment>
<proteinExistence type="predicted"/>
<keyword evidence="2" id="KW-1185">Reference proteome</keyword>